<gene>
    <name evidence="3" type="ORF">HD596_008097</name>
</gene>
<dbReference type="PANTHER" id="PTHR35010">
    <property type="entry name" value="BLL4672 PROTEIN-RELATED"/>
    <property type="match status" value="1"/>
</dbReference>
<dbReference type="Pfam" id="PF13560">
    <property type="entry name" value="HTH_31"/>
    <property type="match status" value="1"/>
</dbReference>
<dbReference type="CDD" id="cd00093">
    <property type="entry name" value="HTH_XRE"/>
    <property type="match status" value="1"/>
</dbReference>
<sequence length="274" mass="30191">MNKDELGSFLRSRRERVRPEEAGMAAGGRRQTPGLRREEVALLAGISVDYYIRLEQGRGPQPSAQVLAALSRTLRLSGDEHDYLLRMGGQAPVRTCSAPEIPDNALRLLDRLEEFPAVIVNVCWDLLAWNRMLVALIGDPAARPPRERNTLRWLFGGAPALLSDHAGQARQAVADLRASGRYPDDPDVRQLVDELTATSPLFAELWAAQDIEVQRTVTKRAMHPVMGVMELDCDVLPLPGGDHRIVLYTAAPGTPSHRALQRLRALSDSRSASA</sequence>
<dbReference type="Gene3D" id="3.30.450.180">
    <property type="match status" value="1"/>
</dbReference>
<evidence type="ECO:0000313" key="3">
    <source>
        <dbReference type="EMBL" id="MBB5781341.1"/>
    </source>
</evidence>
<proteinExistence type="predicted"/>
<dbReference type="SUPFAM" id="SSF47413">
    <property type="entry name" value="lambda repressor-like DNA-binding domains"/>
    <property type="match status" value="1"/>
</dbReference>
<comment type="caution">
    <text evidence="3">The sequence shown here is derived from an EMBL/GenBank/DDBJ whole genome shotgun (WGS) entry which is preliminary data.</text>
</comment>
<dbReference type="GO" id="GO:0003677">
    <property type="term" value="F:DNA binding"/>
    <property type="evidence" value="ECO:0007669"/>
    <property type="project" value="InterPro"/>
</dbReference>
<dbReference type="RefSeq" id="WP_185074654.1">
    <property type="nucleotide sequence ID" value="NZ_JACHMB010000001.1"/>
</dbReference>
<feature type="domain" description="HTH cro/C1-type" evidence="2">
    <location>
        <begin position="34"/>
        <end position="81"/>
    </location>
</feature>
<feature type="region of interest" description="Disordered" evidence="1">
    <location>
        <begin position="1"/>
        <end position="31"/>
    </location>
</feature>
<protein>
    <submittedName>
        <fullName evidence="3">Transcriptional regulator with XRE-family HTH domain</fullName>
    </submittedName>
</protein>
<dbReference type="InterPro" id="IPR001387">
    <property type="entry name" value="Cro/C1-type_HTH"/>
</dbReference>
<dbReference type="Proteomes" id="UP000579153">
    <property type="component" value="Unassembled WGS sequence"/>
</dbReference>
<evidence type="ECO:0000259" key="2">
    <source>
        <dbReference type="PROSITE" id="PS50943"/>
    </source>
</evidence>
<accession>A0A7W9GCX8</accession>
<dbReference type="Gene3D" id="1.10.260.40">
    <property type="entry name" value="lambda repressor-like DNA-binding domains"/>
    <property type="match status" value="1"/>
</dbReference>
<dbReference type="InterPro" id="IPR010982">
    <property type="entry name" value="Lambda_DNA-bd_dom_sf"/>
</dbReference>
<evidence type="ECO:0000256" key="1">
    <source>
        <dbReference type="SAM" id="MobiDB-lite"/>
    </source>
</evidence>
<dbReference type="Pfam" id="PF17765">
    <property type="entry name" value="MLTR_LBD"/>
    <property type="match status" value="1"/>
</dbReference>
<dbReference type="SMART" id="SM00530">
    <property type="entry name" value="HTH_XRE"/>
    <property type="match status" value="1"/>
</dbReference>
<organism evidence="3 4">
    <name type="scientific">Nonomuraea jabiensis</name>
    <dbReference type="NCBI Taxonomy" id="882448"/>
    <lineage>
        <taxon>Bacteria</taxon>
        <taxon>Bacillati</taxon>
        <taxon>Actinomycetota</taxon>
        <taxon>Actinomycetes</taxon>
        <taxon>Streptosporangiales</taxon>
        <taxon>Streptosporangiaceae</taxon>
        <taxon>Nonomuraea</taxon>
    </lineage>
</organism>
<dbReference type="PROSITE" id="PS50943">
    <property type="entry name" value="HTH_CROC1"/>
    <property type="match status" value="1"/>
</dbReference>
<dbReference type="PANTHER" id="PTHR35010:SF2">
    <property type="entry name" value="BLL4672 PROTEIN"/>
    <property type="match status" value="1"/>
</dbReference>
<name>A0A7W9GCX8_9ACTN</name>
<dbReference type="InterPro" id="IPR041413">
    <property type="entry name" value="MLTR_LBD"/>
</dbReference>
<dbReference type="EMBL" id="JACHMB010000001">
    <property type="protein sequence ID" value="MBB5781341.1"/>
    <property type="molecule type" value="Genomic_DNA"/>
</dbReference>
<keyword evidence="4" id="KW-1185">Reference proteome</keyword>
<reference evidence="3 4" key="1">
    <citation type="submission" date="2020-08" db="EMBL/GenBank/DDBJ databases">
        <title>Sequencing the genomes of 1000 actinobacteria strains.</title>
        <authorList>
            <person name="Klenk H.-P."/>
        </authorList>
    </citation>
    <scope>NUCLEOTIDE SEQUENCE [LARGE SCALE GENOMIC DNA]</scope>
    <source>
        <strain evidence="3 4">DSM 45507</strain>
    </source>
</reference>
<evidence type="ECO:0000313" key="4">
    <source>
        <dbReference type="Proteomes" id="UP000579153"/>
    </source>
</evidence>
<dbReference type="AlphaFoldDB" id="A0A7W9GCX8"/>